<evidence type="ECO:0000313" key="3">
    <source>
        <dbReference type="Proteomes" id="UP000636956"/>
    </source>
</evidence>
<reference evidence="2" key="1">
    <citation type="journal article" date="2014" name="Int. J. Syst. Evol. Microbiol.">
        <title>Complete genome sequence of Corynebacterium casei LMG S-19264T (=DSM 44701T), isolated from a smear-ripened cheese.</title>
        <authorList>
            <consortium name="US DOE Joint Genome Institute (JGI-PGF)"/>
            <person name="Walter F."/>
            <person name="Albersmeier A."/>
            <person name="Kalinowski J."/>
            <person name="Ruckert C."/>
        </authorList>
    </citation>
    <scope>NUCLEOTIDE SEQUENCE</scope>
    <source>
        <strain evidence="2">CGMCC 1.8984</strain>
    </source>
</reference>
<proteinExistence type="predicted"/>
<sequence>MQVSAMPFARGTGPTRDGARPPPHRSASVAGLETAGRFAPSAAARVLTLQRTAGNAAVSRMLQASATSSHSLQRDPLTDFALGKPTTSPFGFAPPAEQLRFTSRIFLEHSLPTECPRCHRDRPTTPMPERFVDREATEPRLVTWAGESEKMLHTGAAVRAMQLDPGATDRLVDDYGVGLTKRITATHEFEGSDAVRISGAETIRQRWGDIRAGVRDGLADWYQKELLTAVGLTPKLGEPILEPDRLRAVLTTHHGEAAPLGRWNAVVLPGQRIGPFQITDIGAGQIWFHRPERPLWMYQIGQSDFIRGHDPFVASVTEQVYDKTRWIQHATPLLLKAGAFALGFSGSIALVIAAIAIDEFATEMQADAEGRPGRDLTEILGSAGTQLLVDRIFHGLFGGAGRAAAATGKLGQRVERVSEQALPAIRRELAQSEKPLVKQALDAGTAQKVTDEALKREGYLAQVAVESGGQKHIFRLHERGTWCRFSDRICGLDLGADVATAAKSPKSFTQGKLNTLQERLTTIQDEAAFLRAVHTRMKPGGKMDLSLLSSQERAALEEIVGDPAKLTLRELADRPRELGRELAAGLESQLRLIKQLYREGQPLYVIMRAASPSFAARGKVLGAAYGRDAATGLLPRTGALAVDHVVPLNEIVRMKGFDALRPERQLEVVNDIRNLRAVDAAANASRGDRSWSAWSQAAIYYDPAALARMRSLEDELRGYIEGRIAALARH</sequence>
<keyword evidence="3" id="KW-1185">Reference proteome</keyword>
<comment type="caution">
    <text evidence="2">The sequence shown here is derived from an EMBL/GenBank/DDBJ whole genome shotgun (WGS) entry which is preliminary data.</text>
</comment>
<dbReference type="Proteomes" id="UP000636956">
    <property type="component" value="Unassembled WGS sequence"/>
</dbReference>
<feature type="region of interest" description="Disordered" evidence="1">
    <location>
        <begin position="1"/>
        <end position="28"/>
    </location>
</feature>
<protein>
    <submittedName>
        <fullName evidence="2">Uncharacterized protein</fullName>
    </submittedName>
</protein>
<dbReference type="AlphaFoldDB" id="A0A917UQB7"/>
<evidence type="ECO:0000313" key="2">
    <source>
        <dbReference type="EMBL" id="GGJ74822.1"/>
    </source>
</evidence>
<reference evidence="2" key="2">
    <citation type="submission" date="2020-09" db="EMBL/GenBank/DDBJ databases">
        <authorList>
            <person name="Sun Q."/>
            <person name="Zhou Y."/>
        </authorList>
    </citation>
    <scope>NUCLEOTIDE SEQUENCE</scope>
    <source>
        <strain evidence="2">CGMCC 1.8984</strain>
    </source>
</reference>
<dbReference type="EMBL" id="BMMD01000004">
    <property type="protein sequence ID" value="GGJ74822.1"/>
    <property type="molecule type" value="Genomic_DNA"/>
</dbReference>
<evidence type="ECO:0000256" key="1">
    <source>
        <dbReference type="SAM" id="MobiDB-lite"/>
    </source>
</evidence>
<accession>A0A917UQB7</accession>
<organism evidence="2 3">
    <name type="scientific">Agromyces bauzanensis</name>
    <dbReference type="NCBI Taxonomy" id="1308924"/>
    <lineage>
        <taxon>Bacteria</taxon>
        <taxon>Bacillati</taxon>
        <taxon>Actinomycetota</taxon>
        <taxon>Actinomycetes</taxon>
        <taxon>Micrococcales</taxon>
        <taxon>Microbacteriaceae</taxon>
        <taxon>Agromyces</taxon>
    </lineage>
</organism>
<name>A0A917UQB7_9MICO</name>
<gene>
    <name evidence="2" type="ORF">GCM10011372_11080</name>
</gene>